<comment type="caution">
    <text evidence="1">The sequence shown here is derived from an EMBL/GenBank/DDBJ whole genome shotgun (WGS) entry which is preliminary data.</text>
</comment>
<sequence length="446" mass="48013">MSQGEPSPNQHTALTQAENPATPTAAGGSVALGLVNSGLTQAQQEGIDRALAYARELQQTVFKEILDAERRRREDDARAAPGTVNPGRLAGMDARNLSVMSRIYVGSINFDLTDEHIHRVFSEYGPVRSVSMSKDPASGRHRGYGFVEYEIPEAAALAVDRMNGTMLGGRQLKIGRPNNYNVAVAQGFPQPPAERIYVANVNEAITEDMLRDIFAPFGAVSACILAPDMATRKHRGWGFIEFEEAVAAEQAAATMDSFSLGNLVLRVSRCVVGGPLGEGMAALDDIPADAEVEAHVPTVRPPQQVMDLAASINRTIDAQPADQVGQQNAAPQAVNAPWSTVVLLENVVGDSSEVDDDLASDMAGEGEKCGTVAKVVVHVASDQEMRQAPGQSDVCIFVQFVEPDSALRALKLFDGRWFGGRRISAQLYDIDQFRVLTSSDTMVYMP</sequence>
<reference evidence="1" key="1">
    <citation type="submission" date="2022-07" db="EMBL/GenBank/DDBJ databases">
        <title>Phylogenomic reconstructions and comparative analyses of Kickxellomycotina fungi.</title>
        <authorList>
            <person name="Reynolds N.K."/>
            <person name="Stajich J.E."/>
            <person name="Barry K."/>
            <person name="Grigoriev I.V."/>
            <person name="Crous P."/>
            <person name="Smith M.E."/>
        </authorList>
    </citation>
    <scope>NUCLEOTIDE SEQUENCE</scope>
    <source>
        <strain evidence="1">Benny 63K</strain>
    </source>
</reference>
<dbReference type="Proteomes" id="UP001150581">
    <property type="component" value="Unassembled WGS sequence"/>
</dbReference>
<dbReference type="EMBL" id="JANBPG010000007">
    <property type="protein sequence ID" value="KAJ1902054.1"/>
    <property type="molecule type" value="Genomic_DNA"/>
</dbReference>
<gene>
    <name evidence="1" type="ORF">LPJ66_000303</name>
</gene>
<evidence type="ECO:0000313" key="2">
    <source>
        <dbReference type="Proteomes" id="UP001150581"/>
    </source>
</evidence>
<name>A0ACC1IWE2_9FUNG</name>
<organism evidence="1 2">
    <name type="scientific">Kickxella alabastrina</name>
    <dbReference type="NCBI Taxonomy" id="61397"/>
    <lineage>
        <taxon>Eukaryota</taxon>
        <taxon>Fungi</taxon>
        <taxon>Fungi incertae sedis</taxon>
        <taxon>Zoopagomycota</taxon>
        <taxon>Kickxellomycotina</taxon>
        <taxon>Kickxellomycetes</taxon>
        <taxon>Kickxellales</taxon>
        <taxon>Kickxellaceae</taxon>
        <taxon>Kickxella</taxon>
    </lineage>
</organism>
<accession>A0ACC1IWE2</accession>
<proteinExistence type="predicted"/>
<protein>
    <submittedName>
        <fullName evidence="1">Uncharacterized protein</fullName>
    </submittedName>
</protein>
<evidence type="ECO:0000313" key="1">
    <source>
        <dbReference type="EMBL" id="KAJ1902054.1"/>
    </source>
</evidence>
<keyword evidence="2" id="KW-1185">Reference proteome</keyword>